<dbReference type="HAMAP" id="MF_01114">
    <property type="entry name" value="RecX"/>
    <property type="match status" value="1"/>
</dbReference>
<dbReference type="PANTHER" id="PTHR33602:SF1">
    <property type="entry name" value="REGULATORY PROTEIN RECX FAMILY PROTEIN"/>
    <property type="match status" value="1"/>
</dbReference>
<dbReference type="PANTHER" id="PTHR33602">
    <property type="entry name" value="REGULATORY PROTEIN RECX FAMILY PROTEIN"/>
    <property type="match status" value="1"/>
</dbReference>
<name>A0A382KIZ0_9ZZZZ</name>
<evidence type="ECO:0000313" key="4">
    <source>
        <dbReference type="EMBL" id="SVC24408.1"/>
    </source>
</evidence>
<keyword evidence="2" id="KW-0963">Cytoplasm</keyword>
<dbReference type="EMBL" id="UINC01080971">
    <property type="protein sequence ID" value="SVC24408.1"/>
    <property type="molecule type" value="Genomic_DNA"/>
</dbReference>
<comment type="subcellular location">
    <subcellularLocation>
        <location evidence="1">Cytoplasm</location>
    </subcellularLocation>
</comment>
<feature type="domain" description="RecX first three-helical" evidence="3">
    <location>
        <begin position="27"/>
        <end position="64"/>
    </location>
</feature>
<dbReference type="GO" id="GO:0005737">
    <property type="term" value="C:cytoplasm"/>
    <property type="evidence" value="ECO:0007669"/>
    <property type="project" value="UniProtKB-SubCell"/>
</dbReference>
<dbReference type="InterPro" id="IPR053926">
    <property type="entry name" value="RecX_HTH_1st"/>
</dbReference>
<dbReference type="AlphaFoldDB" id="A0A382KIZ0"/>
<evidence type="ECO:0000256" key="2">
    <source>
        <dbReference type="ARBA" id="ARBA00022490"/>
    </source>
</evidence>
<reference evidence="4" key="1">
    <citation type="submission" date="2018-05" db="EMBL/GenBank/DDBJ databases">
        <authorList>
            <person name="Lanie J.A."/>
            <person name="Ng W.-L."/>
            <person name="Kazmierczak K.M."/>
            <person name="Andrzejewski T.M."/>
            <person name="Davidsen T.M."/>
            <person name="Wayne K.J."/>
            <person name="Tettelin H."/>
            <person name="Glass J.I."/>
            <person name="Rusch D."/>
            <person name="Podicherti R."/>
            <person name="Tsui H.-C.T."/>
            <person name="Winkler M.E."/>
        </authorList>
    </citation>
    <scope>NUCLEOTIDE SEQUENCE</scope>
</reference>
<proteinExistence type="inferred from homology"/>
<dbReference type="InterPro" id="IPR036388">
    <property type="entry name" value="WH-like_DNA-bd_sf"/>
</dbReference>
<evidence type="ECO:0000256" key="1">
    <source>
        <dbReference type="ARBA" id="ARBA00004496"/>
    </source>
</evidence>
<organism evidence="4">
    <name type="scientific">marine metagenome</name>
    <dbReference type="NCBI Taxonomy" id="408172"/>
    <lineage>
        <taxon>unclassified sequences</taxon>
        <taxon>metagenomes</taxon>
        <taxon>ecological metagenomes</taxon>
    </lineage>
</organism>
<sequence length="172" mass="20122">MPLKVGQNLDSKELEIIKSLESKTRIKDQALILLSYRQRSRSELSQRLKEKGHGQKVIESLLDEFESKGYINDSDFANMYATHLVEKKMTGKIAVRNKFFPHNIPDHILNPIIDKLYVSNPPLDLVKSIIEKRLQMRKRTPKEKSRLVNLLKRKGFVWDEIEPAINNIDWNE</sequence>
<accession>A0A382KIZ0</accession>
<gene>
    <name evidence="4" type="ORF">METZ01_LOCUS277262</name>
</gene>
<dbReference type="Pfam" id="PF21982">
    <property type="entry name" value="RecX_HTH1"/>
    <property type="match status" value="1"/>
</dbReference>
<dbReference type="GO" id="GO:0006282">
    <property type="term" value="P:regulation of DNA repair"/>
    <property type="evidence" value="ECO:0007669"/>
    <property type="project" value="InterPro"/>
</dbReference>
<protein>
    <recommendedName>
        <fullName evidence="3">RecX first three-helical domain-containing protein</fullName>
    </recommendedName>
</protein>
<evidence type="ECO:0000259" key="3">
    <source>
        <dbReference type="Pfam" id="PF21982"/>
    </source>
</evidence>
<dbReference type="InterPro" id="IPR003783">
    <property type="entry name" value="Regulatory_RecX"/>
</dbReference>
<dbReference type="Gene3D" id="1.10.10.10">
    <property type="entry name" value="Winged helix-like DNA-binding domain superfamily/Winged helix DNA-binding domain"/>
    <property type="match status" value="2"/>
</dbReference>